<name>A0A449B1J8_9BACT</name>
<keyword evidence="7" id="KW-1185">Reference proteome</keyword>
<gene>
    <name evidence="6" type="ORF">NCTC10181_00282</name>
</gene>
<dbReference type="Pfam" id="PF01555">
    <property type="entry name" value="N6_N4_Mtase"/>
    <property type="match status" value="1"/>
</dbReference>
<dbReference type="EMBL" id="LR215036">
    <property type="protein sequence ID" value="VEU74443.1"/>
    <property type="molecule type" value="Genomic_DNA"/>
</dbReference>
<dbReference type="RefSeq" id="WP_129725273.1">
    <property type="nucleotide sequence ID" value="NZ_LR215036.1"/>
</dbReference>
<dbReference type="GO" id="GO:0003677">
    <property type="term" value="F:DNA binding"/>
    <property type="evidence" value="ECO:0007669"/>
    <property type="project" value="InterPro"/>
</dbReference>
<dbReference type="Gene3D" id="3.40.50.150">
    <property type="entry name" value="Vaccinia Virus protein VP39"/>
    <property type="match status" value="1"/>
</dbReference>
<dbReference type="GO" id="GO:0008170">
    <property type="term" value="F:N-methyltransferase activity"/>
    <property type="evidence" value="ECO:0007669"/>
    <property type="project" value="InterPro"/>
</dbReference>
<accession>A0A449B1J8</accession>
<evidence type="ECO:0000256" key="4">
    <source>
        <dbReference type="ARBA" id="ARBA00022691"/>
    </source>
</evidence>
<comment type="similarity">
    <text evidence="1">Belongs to the N(4)/N(6)-methyltransferase family.</text>
</comment>
<dbReference type="InterPro" id="IPR029063">
    <property type="entry name" value="SAM-dependent_MTases_sf"/>
</dbReference>
<feature type="domain" description="DNA methylase N-4/N-6" evidence="5">
    <location>
        <begin position="130"/>
        <end position="422"/>
    </location>
</feature>
<protein>
    <submittedName>
        <fullName evidence="6">C-terminal truncated Type III restriction-modification system: methylase</fullName>
    </submittedName>
</protein>
<organism evidence="6 7">
    <name type="scientific">Mycoplasmopsis citelli</name>
    <dbReference type="NCBI Taxonomy" id="171281"/>
    <lineage>
        <taxon>Bacteria</taxon>
        <taxon>Bacillati</taxon>
        <taxon>Mycoplasmatota</taxon>
        <taxon>Mycoplasmoidales</taxon>
        <taxon>Metamycoplasmataceae</taxon>
        <taxon>Mycoplasmopsis</taxon>
    </lineage>
</organism>
<dbReference type="InterPro" id="IPR002941">
    <property type="entry name" value="DNA_methylase_N4/N6"/>
</dbReference>
<keyword evidence="3" id="KW-0808">Transferase</keyword>
<keyword evidence="2 6" id="KW-0489">Methyltransferase</keyword>
<evidence type="ECO:0000313" key="7">
    <source>
        <dbReference type="Proteomes" id="UP000290985"/>
    </source>
</evidence>
<dbReference type="PRINTS" id="PR00506">
    <property type="entry name" value="D21N6MTFRASE"/>
</dbReference>
<dbReference type="Proteomes" id="UP000290985">
    <property type="component" value="Chromosome"/>
</dbReference>
<reference evidence="6 7" key="1">
    <citation type="submission" date="2019-01" db="EMBL/GenBank/DDBJ databases">
        <authorList>
            <consortium name="Pathogen Informatics"/>
        </authorList>
    </citation>
    <scope>NUCLEOTIDE SEQUENCE [LARGE SCALE GENOMIC DNA]</scope>
    <source>
        <strain evidence="6 7">NCTC10181</strain>
    </source>
</reference>
<dbReference type="REBASE" id="298640">
    <property type="entry name" value="M3.Mci10181ORF279P"/>
</dbReference>
<evidence type="ECO:0000256" key="3">
    <source>
        <dbReference type="ARBA" id="ARBA00022679"/>
    </source>
</evidence>
<evidence type="ECO:0000313" key="6">
    <source>
        <dbReference type="EMBL" id="VEU74443.1"/>
    </source>
</evidence>
<dbReference type="InterPro" id="IPR002295">
    <property type="entry name" value="N4/N6-MTase_EcoPI_Mod-like"/>
</dbReference>
<dbReference type="InterPro" id="IPR002052">
    <property type="entry name" value="DNA_methylase_N6_adenine_CS"/>
</dbReference>
<evidence type="ECO:0000259" key="5">
    <source>
        <dbReference type="Pfam" id="PF01555"/>
    </source>
</evidence>
<dbReference type="AlphaFoldDB" id="A0A449B1J8"/>
<evidence type="ECO:0000256" key="2">
    <source>
        <dbReference type="ARBA" id="ARBA00022603"/>
    </source>
</evidence>
<proteinExistence type="inferred from homology"/>
<dbReference type="PROSITE" id="PS00092">
    <property type="entry name" value="N6_MTASE"/>
    <property type="match status" value="1"/>
</dbReference>
<evidence type="ECO:0000256" key="1">
    <source>
        <dbReference type="ARBA" id="ARBA00006594"/>
    </source>
</evidence>
<dbReference type="SUPFAM" id="SSF53335">
    <property type="entry name" value="S-adenosyl-L-methionine-dependent methyltransferases"/>
    <property type="match status" value="1"/>
</dbReference>
<dbReference type="KEGG" id="mcit:NCTC10181_00282"/>
<dbReference type="OrthoDB" id="9800801at2"/>
<dbReference type="GO" id="GO:0032259">
    <property type="term" value="P:methylation"/>
    <property type="evidence" value="ECO:0007669"/>
    <property type="project" value="UniProtKB-KW"/>
</dbReference>
<keyword evidence="4" id="KW-0949">S-adenosyl-L-methionine</keyword>
<sequence>MKNLQELVKSYHNKVDQIAKSNLNNDQKQLIKQILLSVSKEKGADELLIQEVYQLLIQRVKIGFTFDAAPATKVDTIAYLKKNEELSFTGNENKIQNTLIIGENYDALKNLIFVETERERERERDNFGYDVIYIDPPYNTERSASEGNKVADNNETIAAKKFIYRDKFSRNGWLNMIKERLELAKQLLNNEGVIFVSIDDSEQAYLKVLLDEIFGEDNFITNFIWEKNYSPKNNNKFVSVNHDYILCYAKNKDHIKKFNRFKRSEKNNKLYIHNDNDGRGFYKKADLTKRTKNKYDIVWNSKIYKCPENSGWLYNKKRMYELIEEGRIWLPEDQNKRPALKIHLDSVSDVVSLSILPYKLVGHTEEAFNKLKEVIGNSDFGTPKSVRLIKYLIKLASKENLRVLDFYAGSGTTAQAALELKNEENLNIEYTLITNNENNIAYNVTYERLYRINKGLGFNKKENFEWIKNNNPFNANLNVFEIKYKNIAINNNEKLEDLLSEVNEMLINFGIKNFELSTDKILSKLRSLKAIGD</sequence>